<feature type="transmembrane region" description="Helical" evidence="5">
    <location>
        <begin position="186"/>
        <end position="212"/>
    </location>
</feature>
<evidence type="ECO:0000256" key="5">
    <source>
        <dbReference type="SAM" id="Phobius"/>
    </source>
</evidence>
<proteinExistence type="predicted"/>
<feature type="transmembrane region" description="Helical" evidence="5">
    <location>
        <begin position="36"/>
        <end position="61"/>
    </location>
</feature>
<dbReference type="RefSeq" id="WP_066186407.1">
    <property type="nucleotide sequence ID" value="NZ_LCUJ01000003.1"/>
</dbReference>
<keyword evidence="4 5" id="KW-0472">Membrane</keyword>
<feature type="transmembrane region" description="Helical" evidence="5">
    <location>
        <begin position="326"/>
        <end position="344"/>
    </location>
</feature>
<dbReference type="Pfam" id="PF01566">
    <property type="entry name" value="Nramp"/>
    <property type="match status" value="1"/>
</dbReference>
<dbReference type="STRING" id="544718.AAX25_01193"/>
<dbReference type="GO" id="GO:0046873">
    <property type="term" value="F:metal ion transmembrane transporter activity"/>
    <property type="evidence" value="ECO:0007669"/>
    <property type="project" value="InterPro"/>
</dbReference>
<dbReference type="AlphaFoldDB" id="A0A1C0B7B6"/>
<protein>
    <submittedName>
        <fullName evidence="6">Divalent metal cation transporter MntH</fullName>
    </submittedName>
</protein>
<feature type="transmembrane region" description="Helical" evidence="5">
    <location>
        <begin position="232"/>
        <end position="252"/>
    </location>
</feature>
<comment type="subcellular location">
    <subcellularLocation>
        <location evidence="1">Membrane</location>
        <topology evidence="1">Multi-pass membrane protein</topology>
    </subcellularLocation>
</comment>
<accession>A0A1C0B7B6</accession>
<keyword evidence="3 5" id="KW-1133">Transmembrane helix</keyword>
<dbReference type="Proteomes" id="UP000093281">
    <property type="component" value="Unassembled WGS sequence"/>
</dbReference>
<feature type="transmembrane region" description="Helical" evidence="5">
    <location>
        <begin position="283"/>
        <end position="305"/>
    </location>
</feature>
<evidence type="ECO:0000256" key="4">
    <source>
        <dbReference type="ARBA" id="ARBA00023136"/>
    </source>
</evidence>
<dbReference type="EMBL" id="LCUJ01000003">
    <property type="protein sequence ID" value="OCL99474.1"/>
    <property type="molecule type" value="Genomic_DNA"/>
</dbReference>
<gene>
    <name evidence="6" type="primary">mntH</name>
    <name evidence="6" type="ORF">AAX29_01288</name>
</gene>
<feature type="transmembrane region" description="Helical" evidence="5">
    <location>
        <begin position="111"/>
        <end position="136"/>
    </location>
</feature>
<evidence type="ECO:0000313" key="6">
    <source>
        <dbReference type="EMBL" id="OCL99474.1"/>
    </source>
</evidence>
<dbReference type="GO" id="GO:0016020">
    <property type="term" value="C:membrane"/>
    <property type="evidence" value="ECO:0007669"/>
    <property type="project" value="UniProtKB-SubCell"/>
</dbReference>
<feature type="transmembrane region" description="Helical" evidence="5">
    <location>
        <begin position="82"/>
        <end position="105"/>
    </location>
</feature>
<feature type="transmembrane region" description="Helical" evidence="5">
    <location>
        <begin position="391"/>
        <end position="413"/>
    </location>
</feature>
<feature type="transmembrane region" description="Helical" evidence="5">
    <location>
        <begin position="12"/>
        <end position="30"/>
    </location>
</feature>
<evidence type="ECO:0000256" key="2">
    <source>
        <dbReference type="ARBA" id="ARBA00022692"/>
    </source>
</evidence>
<evidence type="ECO:0000313" key="7">
    <source>
        <dbReference type="Proteomes" id="UP000093281"/>
    </source>
</evidence>
<dbReference type="InterPro" id="IPR001046">
    <property type="entry name" value="NRAMP_fam"/>
</dbReference>
<reference evidence="7" key="1">
    <citation type="submission" date="2015-05" db="EMBL/GenBank/DDBJ databases">
        <authorList>
            <person name="Rovetto F."/>
            <person name="Cocolin L."/>
            <person name="Illeghems K."/>
            <person name="Van Nieuwerburgh F."/>
            <person name="Houf K."/>
        </authorList>
    </citation>
    <scope>NUCLEOTIDE SEQUENCE [LARGE SCALE GENOMIC DNA]</scope>
    <source>
        <strain evidence="7">DU22</strain>
    </source>
</reference>
<dbReference type="OrthoDB" id="4858698at2"/>
<keyword evidence="2 5" id="KW-0812">Transmembrane</keyword>
<feature type="transmembrane region" description="Helical" evidence="5">
    <location>
        <begin position="148"/>
        <end position="166"/>
    </location>
</feature>
<sequence>MINRIKNTYKIFGPGILMATAAIGGSHLVASTQAGALFGWSLAIFILAVNFLKYPFFLANVQYTMATKKSLIEGYASLGNAWLWLFTVLAVIAAVVNTAAVSMFAASLLGYFIPIQLTIKLLSLIIIVACLLILIAGKYNLLNNVSKIIMISLSLATIIAVSMAVVQEANSNIVDDFISPSPWTLASLGFIVILTGWMPAPIEISSISSIWLKNQIKETNINSKNAILDFNVGFIGTAILAIFFLALGTLVLHGSAYEFKDGIAFSHQLVTMYTSVIGDWSRLLIAFIAFACMFGTSITVIDGYGRAVAEAFSLIKSKKSASNKSVAIWTLFISIIGCLIIFFFTSSMRAMLDFAMILSFLTTPIFAFLNYKLVRSTKLPKELQTGKFINILSILGLLFLFGFLILFIIYRWFPSILGI</sequence>
<comment type="caution">
    <text evidence="6">The sequence shown here is derived from an EMBL/GenBank/DDBJ whole genome shotgun (WGS) entry which is preliminary data.</text>
</comment>
<organism evidence="6 7">
    <name type="scientific">Aliarcobacter thereius</name>
    <dbReference type="NCBI Taxonomy" id="544718"/>
    <lineage>
        <taxon>Bacteria</taxon>
        <taxon>Pseudomonadati</taxon>
        <taxon>Campylobacterota</taxon>
        <taxon>Epsilonproteobacteria</taxon>
        <taxon>Campylobacterales</taxon>
        <taxon>Arcobacteraceae</taxon>
        <taxon>Aliarcobacter</taxon>
    </lineage>
</organism>
<evidence type="ECO:0000256" key="1">
    <source>
        <dbReference type="ARBA" id="ARBA00004141"/>
    </source>
</evidence>
<name>A0A1C0B7B6_9BACT</name>
<evidence type="ECO:0000256" key="3">
    <source>
        <dbReference type="ARBA" id="ARBA00022989"/>
    </source>
</evidence>
<feature type="transmembrane region" description="Helical" evidence="5">
    <location>
        <begin position="350"/>
        <end position="371"/>
    </location>
</feature>
<dbReference type="PATRIC" id="fig|544718.51.peg.1259"/>